<reference evidence="3" key="1">
    <citation type="submission" date="2022-11" db="EMBL/GenBank/DDBJ databases">
        <authorList>
            <person name="Scott C."/>
            <person name="Bruce N."/>
        </authorList>
    </citation>
    <scope>NUCLEOTIDE SEQUENCE</scope>
</reference>
<organism evidence="3 4">
    <name type="scientific">Parascedosporium putredinis</name>
    <dbReference type="NCBI Taxonomy" id="1442378"/>
    <lineage>
        <taxon>Eukaryota</taxon>
        <taxon>Fungi</taxon>
        <taxon>Dikarya</taxon>
        <taxon>Ascomycota</taxon>
        <taxon>Pezizomycotina</taxon>
        <taxon>Sordariomycetes</taxon>
        <taxon>Hypocreomycetidae</taxon>
        <taxon>Microascales</taxon>
        <taxon>Microascaceae</taxon>
        <taxon>Parascedosporium</taxon>
    </lineage>
</organism>
<evidence type="ECO:0000256" key="2">
    <source>
        <dbReference type="SAM" id="SignalP"/>
    </source>
</evidence>
<keyword evidence="2" id="KW-0732">Signal</keyword>
<dbReference type="Proteomes" id="UP000838763">
    <property type="component" value="Unassembled WGS sequence"/>
</dbReference>
<evidence type="ECO:0000313" key="3">
    <source>
        <dbReference type="EMBL" id="CAI4211072.1"/>
    </source>
</evidence>
<protein>
    <recommendedName>
        <fullName evidence="5">Secreted protein</fullName>
    </recommendedName>
</protein>
<feature type="chain" id="PRO_5040317187" description="Secreted protein" evidence="2">
    <location>
        <begin position="23"/>
        <end position="108"/>
    </location>
</feature>
<evidence type="ECO:0000256" key="1">
    <source>
        <dbReference type="SAM" id="MobiDB-lite"/>
    </source>
</evidence>
<dbReference type="AlphaFoldDB" id="A0A9P1M689"/>
<keyword evidence="4" id="KW-1185">Reference proteome</keyword>
<accession>A0A9P1M689</accession>
<feature type="compositionally biased region" description="Low complexity" evidence="1">
    <location>
        <begin position="85"/>
        <end position="108"/>
    </location>
</feature>
<feature type="signal peptide" evidence="2">
    <location>
        <begin position="1"/>
        <end position="22"/>
    </location>
</feature>
<sequence length="108" mass="11673">MLRLSSTFVKTMCLCFAVSVAANSFNSLAPPPSNRIESRSKGPETQKGYSAGKHDGKTSGKRAHDQGEVDAHDQRDTTDEESAVTRPLKSKPTSKPTSKPASKPTKRK</sequence>
<name>A0A9P1M689_9PEZI</name>
<dbReference type="EMBL" id="CALLCH030000001">
    <property type="protein sequence ID" value="CAI4211072.1"/>
    <property type="molecule type" value="Genomic_DNA"/>
</dbReference>
<proteinExistence type="predicted"/>
<comment type="caution">
    <text evidence="3">The sequence shown here is derived from an EMBL/GenBank/DDBJ whole genome shotgun (WGS) entry which is preliminary data.</text>
</comment>
<feature type="compositionally biased region" description="Basic and acidic residues" evidence="1">
    <location>
        <begin position="52"/>
        <end position="77"/>
    </location>
</feature>
<gene>
    <name evidence="3" type="ORF">PPNO1_LOCUS869</name>
</gene>
<evidence type="ECO:0000313" key="4">
    <source>
        <dbReference type="Proteomes" id="UP000838763"/>
    </source>
</evidence>
<feature type="region of interest" description="Disordered" evidence="1">
    <location>
        <begin position="24"/>
        <end position="108"/>
    </location>
</feature>
<evidence type="ECO:0008006" key="5">
    <source>
        <dbReference type="Google" id="ProtNLM"/>
    </source>
</evidence>